<evidence type="ECO:0008006" key="3">
    <source>
        <dbReference type="Google" id="ProtNLM"/>
    </source>
</evidence>
<dbReference type="OrthoDB" id="7201546at2"/>
<evidence type="ECO:0000313" key="2">
    <source>
        <dbReference type="Proteomes" id="UP000275232"/>
    </source>
</evidence>
<gene>
    <name evidence="1" type="ORF">EG799_08360</name>
</gene>
<protein>
    <recommendedName>
        <fullName evidence="3">Lipoprotein</fullName>
    </recommendedName>
</protein>
<dbReference type="PROSITE" id="PS51257">
    <property type="entry name" value="PROKAR_LIPOPROTEIN"/>
    <property type="match status" value="1"/>
</dbReference>
<accession>A0A3N5DIY9</accession>
<proteinExistence type="predicted"/>
<dbReference type="EMBL" id="RPFZ01000001">
    <property type="protein sequence ID" value="RPF71632.1"/>
    <property type="molecule type" value="Genomic_DNA"/>
</dbReference>
<reference evidence="1 2" key="1">
    <citation type="submission" date="2018-11" db="EMBL/GenBank/DDBJ databases">
        <title>Erythrobacter spongiae sp. nov., isolated from a marine sponge.</title>
        <authorList>
            <person name="Zhuang L."/>
            <person name="Luo L."/>
        </authorList>
    </citation>
    <scope>NUCLEOTIDE SEQUENCE [LARGE SCALE GENOMIC DNA]</scope>
    <source>
        <strain evidence="1 2">HN-E23</strain>
    </source>
</reference>
<dbReference type="Proteomes" id="UP000275232">
    <property type="component" value="Unassembled WGS sequence"/>
</dbReference>
<dbReference type="AlphaFoldDB" id="A0A3N5DIY9"/>
<keyword evidence="2" id="KW-1185">Reference proteome</keyword>
<sequence length="258" mass="27782">MRADRRILASCMATLALASGCAQQRGGEPRVPLSEWARDLPAVGDPGKVAATDIAFAKSAREDGQWTAFRRYAADDAKRIEDGHIVAAQEWLSGRSDPPQAITWTPSEVWSSCDGTLAVSFGRWQQPSGLVGDYATVWRLQRDRTYRWIFDTGTPDDPQPPPRAPQEEPDEDAIIVPGLAAIEGRVADCPGDGETFAPPVAAVPAGVAVDTASAADNSLRYRLEHAPDGSHRVVVTWRREGAWQDALSFAVPAPRAGG</sequence>
<comment type="caution">
    <text evidence="1">The sequence shown here is derived from an EMBL/GenBank/DDBJ whole genome shotgun (WGS) entry which is preliminary data.</text>
</comment>
<organism evidence="1 2">
    <name type="scientific">Aurantiacibacter spongiae</name>
    <dbReference type="NCBI Taxonomy" id="2488860"/>
    <lineage>
        <taxon>Bacteria</taxon>
        <taxon>Pseudomonadati</taxon>
        <taxon>Pseudomonadota</taxon>
        <taxon>Alphaproteobacteria</taxon>
        <taxon>Sphingomonadales</taxon>
        <taxon>Erythrobacteraceae</taxon>
        <taxon>Aurantiacibacter</taxon>
    </lineage>
</organism>
<evidence type="ECO:0000313" key="1">
    <source>
        <dbReference type="EMBL" id="RPF71632.1"/>
    </source>
</evidence>
<name>A0A3N5DIY9_9SPHN</name>
<dbReference type="RefSeq" id="WP_123880278.1">
    <property type="nucleotide sequence ID" value="NZ_RPFZ01000001.1"/>
</dbReference>